<comment type="caution">
    <text evidence="2">The sequence shown here is derived from an EMBL/GenBank/DDBJ whole genome shotgun (WGS) entry which is preliminary data.</text>
</comment>
<dbReference type="Proteomes" id="UP000321513">
    <property type="component" value="Unassembled WGS sequence"/>
</dbReference>
<accession>A0A512BJY7</accession>
<evidence type="ECO:0000313" key="3">
    <source>
        <dbReference type="Proteomes" id="UP000321513"/>
    </source>
</evidence>
<keyword evidence="3" id="KW-1185">Reference proteome</keyword>
<evidence type="ECO:0000256" key="1">
    <source>
        <dbReference type="SAM" id="MobiDB-lite"/>
    </source>
</evidence>
<sequence length="54" mass="6141">MENDNKFPEQTAPEKNTDNAFVQVGKDGEPVMPTTDQKKTDIEKEENSTTLDKR</sequence>
<reference evidence="2 3" key="1">
    <citation type="submission" date="2019-07" db="EMBL/GenBank/DDBJ databases">
        <title>Whole genome shotgun sequence of Segetibacter aerophilus NBRC 106135.</title>
        <authorList>
            <person name="Hosoyama A."/>
            <person name="Uohara A."/>
            <person name="Ohji S."/>
            <person name="Ichikawa N."/>
        </authorList>
    </citation>
    <scope>NUCLEOTIDE SEQUENCE [LARGE SCALE GENOMIC DNA]</scope>
    <source>
        <strain evidence="2 3">NBRC 106135</strain>
    </source>
</reference>
<feature type="compositionally biased region" description="Basic and acidic residues" evidence="1">
    <location>
        <begin position="36"/>
        <end position="54"/>
    </location>
</feature>
<gene>
    <name evidence="2" type="ORF">SAE01_47600</name>
</gene>
<organism evidence="2 3">
    <name type="scientific">Segetibacter aerophilus</name>
    <dbReference type="NCBI Taxonomy" id="670293"/>
    <lineage>
        <taxon>Bacteria</taxon>
        <taxon>Pseudomonadati</taxon>
        <taxon>Bacteroidota</taxon>
        <taxon>Chitinophagia</taxon>
        <taxon>Chitinophagales</taxon>
        <taxon>Chitinophagaceae</taxon>
        <taxon>Segetibacter</taxon>
    </lineage>
</organism>
<dbReference type="RefSeq" id="WP_170234263.1">
    <property type="nucleotide sequence ID" value="NZ_BJYT01000050.1"/>
</dbReference>
<dbReference type="AlphaFoldDB" id="A0A512BJY7"/>
<name>A0A512BJY7_9BACT</name>
<feature type="region of interest" description="Disordered" evidence="1">
    <location>
        <begin position="1"/>
        <end position="54"/>
    </location>
</feature>
<evidence type="ECO:0000313" key="2">
    <source>
        <dbReference type="EMBL" id="GEO12264.1"/>
    </source>
</evidence>
<dbReference type="EMBL" id="BJYT01000050">
    <property type="protein sequence ID" value="GEO12264.1"/>
    <property type="molecule type" value="Genomic_DNA"/>
</dbReference>
<protein>
    <submittedName>
        <fullName evidence="2">Uncharacterized protein</fullName>
    </submittedName>
</protein>
<proteinExistence type="predicted"/>